<protein>
    <submittedName>
        <fullName evidence="2">Spo0E like sporulation regulatory protein</fullName>
    </submittedName>
</protein>
<sequence>MAAALTKLNQEIVRLKRELNEKLEKKNLLASEVYALSLRLDKLILAYHRASVKAE</sequence>
<dbReference type="InterPro" id="IPR037208">
    <property type="entry name" value="Spo0E-like_sf"/>
</dbReference>
<name>A0A1M7FQR0_9FIRM</name>
<dbReference type="AlphaFoldDB" id="A0A1M7FQR0"/>
<accession>A0A1M7FQR0</accession>
<dbReference type="SUPFAM" id="SSF140500">
    <property type="entry name" value="BAS1536-like"/>
    <property type="match status" value="1"/>
</dbReference>
<organism evidence="2 3">
    <name type="scientific">Caldanaerovirga acetigignens</name>
    <dbReference type="NCBI Taxonomy" id="447595"/>
    <lineage>
        <taxon>Bacteria</taxon>
        <taxon>Bacillati</taxon>
        <taxon>Bacillota</taxon>
        <taxon>Clostridia</taxon>
        <taxon>Thermosediminibacterales</taxon>
        <taxon>Thermosediminibacteraceae</taxon>
        <taxon>Caldanaerovirga</taxon>
    </lineage>
</organism>
<dbReference type="InterPro" id="IPR018540">
    <property type="entry name" value="Spo0E-like"/>
</dbReference>
<dbReference type="EMBL" id="FRCR01000001">
    <property type="protein sequence ID" value="SHM06383.1"/>
    <property type="molecule type" value="Genomic_DNA"/>
</dbReference>
<dbReference type="Pfam" id="PF09388">
    <property type="entry name" value="SpoOE-like"/>
    <property type="match status" value="1"/>
</dbReference>
<feature type="coiled-coil region" evidence="1">
    <location>
        <begin position="2"/>
        <end position="32"/>
    </location>
</feature>
<dbReference type="GO" id="GO:0043937">
    <property type="term" value="P:regulation of sporulation"/>
    <property type="evidence" value="ECO:0007669"/>
    <property type="project" value="InterPro"/>
</dbReference>
<dbReference type="Gene3D" id="4.10.280.10">
    <property type="entry name" value="Helix-loop-helix DNA-binding domain"/>
    <property type="match status" value="1"/>
</dbReference>
<gene>
    <name evidence="2" type="ORF">SAMN05660826_00117</name>
</gene>
<proteinExistence type="predicted"/>
<dbReference type="GO" id="GO:0046983">
    <property type="term" value="F:protein dimerization activity"/>
    <property type="evidence" value="ECO:0007669"/>
    <property type="project" value="InterPro"/>
</dbReference>
<dbReference type="RefSeq" id="WP_084098497.1">
    <property type="nucleotide sequence ID" value="NZ_FRCR01000001.1"/>
</dbReference>
<evidence type="ECO:0000313" key="3">
    <source>
        <dbReference type="Proteomes" id="UP000184375"/>
    </source>
</evidence>
<reference evidence="3" key="1">
    <citation type="submission" date="2016-11" db="EMBL/GenBank/DDBJ databases">
        <authorList>
            <person name="Varghese N."/>
            <person name="Submissions S."/>
        </authorList>
    </citation>
    <scope>NUCLEOTIDE SEQUENCE [LARGE SCALE GENOMIC DNA]</scope>
    <source>
        <strain evidence="3">DSM 18802</strain>
    </source>
</reference>
<dbReference type="Proteomes" id="UP000184375">
    <property type="component" value="Unassembled WGS sequence"/>
</dbReference>
<evidence type="ECO:0000256" key="1">
    <source>
        <dbReference type="SAM" id="Coils"/>
    </source>
</evidence>
<keyword evidence="1" id="KW-0175">Coiled coil</keyword>
<evidence type="ECO:0000313" key="2">
    <source>
        <dbReference type="EMBL" id="SHM06383.1"/>
    </source>
</evidence>
<dbReference type="InterPro" id="IPR036638">
    <property type="entry name" value="HLH_DNA-bd_sf"/>
</dbReference>
<dbReference type="STRING" id="447595.SAMN05660826_00117"/>
<keyword evidence="3" id="KW-1185">Reference proteome</keyword>